<dbReference type="AlphaFoldDB" id="A0AAV9EDA5"/>
<accession>A0AAV9EDA5</accession>
<name>A0AAV9EDA5_ACOCL</name>
<dbReference type="GO" id="GO:0005506">
    <property type="term" value="F:iron ion binding"/>
    <property type="evidence" value="ECO:0007669"/>
    <property type="project" value="InterPro"/>
</dbReference>
<evidence type="ECO:0000313" key="6">
    <source>
        <dbReference type="EMBL" id="KAK1311728.1"/>
    </source>
</evidence>
<comment type="caution">
    <text evidence="6">The sequence shown here is derived from an EMBL/GenBank/DDBJ whole genome shotgun (WGS) entry which is preliminary data.</text>
</comment>
<evidence type="ECO:0000256" key="1">
    <source>
        <dbReference type="ARBA" id="ARBA00010617"/>
    </source>
</evidence>
<dbReference type="SUPFAM" id="SSF48264">
    <property type="entry name" value="Cytochrome P450"/>
    <property type="match status" value="1"/>
</dbReference>
<dbReference type="GO" id="GO:0004497">
    <property type="term" value="F:monooxygenase activity"/>
    <property type="evidence" value="ECO:0007669"/>
    <property type="project" value="InterPro"/>
</dbReference>
<reference evidence="6" key="2">
    <citation type="submission" date="2023-06" db="EMBL/GenBank/DDBJ databases">
        <authorList>
            <person name="Ma L."/>
            <person name="Liu K.-W."/>
            <person name="Li Z."/>
            <person name="Hsiao Y.-Y."/>
            <person name="Qi Y."/>
            <person name="Fu T."/>
            <person name="Tang G."/>
            <person name="Zhang D."/>
            <person name="Sun W.-H."/>
            <person name="Liu D.-K."/>
            <person name="Li Y."/>
            <person name="Chen G.-Z."/>
            <person name="Liu X.-D."/>
            <person name="Liao X.-Y."/>
            <person name="Jiang Y.-T."/>
            <person name="Yu X."/>
            <person name="Hao Y."/>
            <person name="Huang J."/>
            <person name="Zhao X.-W."/>
            <person name="Ke S."/>
            <person name="Chen Y.-Y."/>
            <person name="Wu W.-L."/>
            <person name="Hsu J.-L."/>
            <person name="Lin Y.-F."/>
            <person name="Huang M.-D."/>
            <person name="Li C.-Y."/>
            <person name="Huang L."/>
            <person name="Wang Z.-W."/>
            <person name="Zhao X."/>
            <person name="Zhong W.-Y."/>
            <person name="Peng D.-H."/>
            <person name="Ahmad S."/>
            <person name="Lan S."/>
            <person name="Zhang J.-S."/>
            <person name="Tsai W.-C."/>
            <person name="Van De Peer Y."/>
            <person name="Liu Z.-J."/>
        </authorList>
    </citation>
    <scope>NUCLEOTIDE SEQUENCE</scope>
    <source>
        <strain evidence="6">CP</strain>
        <tissue evidence="6">Leaves</tissue>
    </source>
</reference>
<evidence type="ECO:0000256" key="2">
    <source>
        <dbReference type="ARBA" id="ARBA00022723"/>
    </source>
</evidence>
<dbReference type="Gene3D" id="1.10.630.10">
    <property type="entry name" value="Cytochrome P450"/>
    <property type="match status" value="1"/>
</dbReference>
<feature type="region of interest" description="Disordered" evidence="5">
    <location>
        <begin position="169"/>
        <end position="194"/>
    </location>
</feature>
<dbReference type="GO" id="GO:0020037">
    <property type="term" value="F:heme binding"/>
    <property type="evidence" value="ECO:0007669"/>
    <property type="project" value="InterPro"/>
</dbReference>
<evidence type="ECO:0000256" key="4">
    <source>
        <dbReference type="ARBA" id="ARBA00023004"/>
    </source>
</evidence>
<keyword evidence="4" id="KW-0408">Iron</keyword>
<keyword evidence="7" id="KW-1185">Reference proteome</keyword>
<dbReference type="GO" id="GO:0016705">
    <property type="term" value="F:oxidoreductase activity, acting on paired donors, with incorporation or reduction of molecular oxygen"/>
    <property type="evidence" value="ECO:0007669"/>
    <property type="project" value="InterPro"/>
</dbReference>
<dbReference type="InterPro" id="IPR036396">
    <property type="entry name" value="Cyt_P450_sf"/>
</dbReference>
<evidence type="ECO:0008006" key="8">
    <source>
        <dbReference type="Google" id="ProtNLM"/>
    </source>
</evidence>
<keyword evidence="3" id="KW-0560">Oxidoreductase</keyword>
<organism evidence="6 7">
    <name type="scientific">Acorus calamus</name>
    <name type="common">Sweet flag</name>
    <dbReference type="NCBI Taxonomy" id="4465"/>
    <lineage>
        <taxon>Eukaryota</taxon>
        <taxon>Viridiplantae</taxon>
        <taxon>Streptophyta</taxon>
        <taxon>Embryophyta</taxon>
        <taxon>Tracheophyta</taxon>
        <taxon>Spermatophyta</taxon>
        <taxon>Magnoliopsida</taxon>
        <taxon>Liliopsida</taxon>
        <taxon>Acoraceae</taxon>
        <taxon>Acorus</taxon>
    </lineage>
</organism>
<dbReference type="Proteomes" id="UP001180020">
    <property type="component" value="Unassembled WGS sequence"/>
</dbReference>
<dbReference type="EMBL" id="JAUJYO010000007">
    <property type="protein sequence ID" value="KAK1311728.1"/>
    <property type="molecule type" value="Genomic_DNA"/>
</dbReference>
<keyword evidence="2" id="KW-0479">Metal-binding</keyword>
<sequence>MRPRQHQPHLHRQLPNYPKGPEFGAIFDVLGDCIFTSDGDSWATQRKAVHEHMVEEKFRQFVAEMSKGKVERALLPMLARVTELGQEMDLQWKVKCYINTGVCTEPKLFGWGVLIHEVCSANRGVQIAPPAEYKPERWITKRGAVRFEPTYRYLVFKCSMRAEDLFGERHDDGANKEGRGELDLQLHGRGSGGARVEPRTAMVLHMKNGFLAKMRKRERGC</sequence>
<reference evidence="6" key="1">
    <citation type="journal article" date="2023" name="Nat. Commun.">
        <title>Diploid and tetraploid genomes of Acorus and the evolution of monocots.</title>
        <authorList>
            <person name="Ma L."/>
            <person name="Liu K.W."/>
            <person name="Li Z."/>
            <person name="Hsiao Y.Y."/>
            <person name="Qi Y."/>
            <person name="Fu T."/>
            <person name="Tang G.D."/>
            <person name="Zhang D."/>
            <person name="Sun W.H."/>
            <person name="Liu D.K."/>
            <person name="Li Y."/>
            <person name="Chen G.Z."/>
            <person name="Liu X.D."/>
            <person name="Liao X.Y."/>
            <person name="Jiang Y.T."/>
            <person name="Yu X."/>
            <person name="Hao Y."/>
            <person name="Huang J."/>
            <person name="Zhao X.W."/>
            <person name="Ke S."/>
            <person name="Chen Y.Y."/>
            <person name="Wu W.L."/>
            <person name="Hsu J.L."/>
            <person name="Lin Y.F."/>
            <person name="Huang M.D."/>
            <person name="Li C.Y."/>
            <person name="Huang L."/>
            <person name="Wang Z.W."/>
            <person name="Zhao X."/>
            <person name="Zhong W.Y."/>
            <person name="Peng D.H."/>
            <person name="Ahmad S."/>
            <person name="Lan S."/>
            <person name="Zhang J.S."/>
            <person name="Tsai W.C."/>
            <person name="Van de Peer Y."/>
            <person name="Liu Z.J."/>
        </authorList>
    </citation>
    <scope>NUCLEOTIDE SEQUENCE</scope>
    <source>
        <strain evidence="6">CP</strain>
    </source>
</reference>
<proteinExistence type="inferred from homology"/>
<dbReference type="PANTHER" id="PTHR24296">
    <property type="entry name" value="CYTOCHROME P450"/>
    <property type="match status" value="1"/>
</dbReference>
<evidence type="ECO:0000313" key="7">
    <source>
        <dbReference type="Proteomes" id="UP001180020"/>
    </source>
</evidence>
<protein>
    <recommendedName>
        <fullName evidence="8">Cytochrome P450</fullName>
    </recommendedName>
</protein>
<evidence type="ECO:0000256" key="3">
    <source>
        <dbReference type="ARBA" id="ARBA00023002"/>
    </source>
</evidence>
<feature type="compositionally biased region" description="Basic and acidic residues" evidence="5">
    <location>
        <begin position="169"/>
        <end position="186"/>
    </location>
</feature>
<comment type="similarity">
    <text evidence="1">Belongs to the cytochrome P450 family.</text>
</comment>
<evidence type="ECO:0000256" key="5">
    <source>
        <dbReference type="SAM" id="MobiDB-lite"/>
    </source>
</evidence>
<gene>
    <name evidence="6" type="ORF">QJS10_CPA07g00403</name>
</gene>